<evidence type="ECO:0000313" key="7">
    <source>
        <dbReference type="Proteomes" id="UP000192674"/>
    </source>
</evidence>
<evidence type="ECO:0000313" key="6">
    <source>
        <dbReference type="EMBL" id="SMD17535.1"/>
    </source>
</evidence>
<evidence type="ECO:0000256" key="1">
    <source>
        <dbReference type="ARBA" id="ARBA00022598"/>
    </source>
</evidence>
<dbReference type="Gene3D" id="3.30.470.20">
    <property type="entry name" value="ATP-grasp fold, B domain"/>
    <property type="match status" value="1"/>
</dbReference>
<organism evidence="6 7">
    <name type="scientific">Kibdelosporangium aridum</name>
    <dbReference type="NCBI Taxonomy" id="2030"/>
    <lineage>
        <taxon>Bacteria</taxon>
        <taxon>Bacillati</taxon>
        <taxon>Actinomycetota</taxon>
        <taxon>Actinomycetes</taxon>
        <taxon>Pseudonocardiales</taxon>
        <taxon>Pseudonocardiaceae</taxon>
        <taxon>Kibdelosporangium</taxon>
    </lineage>
</organism>
<dbReference type="PANTHER" id="PTHR43585:SF2">
    <property type="entry name" value="ATP-GRASP ENZYME FSQD"/>
    <property type="match status" value="1"/>
</dbReference>
<feature type="domain" description="ATP-grasp" evidence="5">
    <location>
        <begin position="84"/>
        <end position="284"/>
    </location>
</feature>
<dbReference type="RefSeq" id="WP_084429894.1">
    <property type="nucleotide sequence ID" value="NZ_FWXV01000005.1"/>
</dbReference>
<evidence type="ECO:0000256" key="3">
    <source>
        <dbReference type="ARBA" id="ARBA00022840"/>
    </source>
</evidence>
<dbReference type="GO" id="GO:0046872">
    <property type="term" value="F:metal ion binding"/>
    <property type="evidence" value="ECO:0007669"/>
    <property type="project" value="InterPro"/>
</dbReference>
<dbReference type="Pfam" id="PF13535">
    <property type="entry name" value="ATP-grasp_4"/>
    <property type="match status" value="1"/>
</dbReference>
<reference evidence="6 7" key="1">
    <citation type="submission" date="2017-04" db="EMBL/GenBank/DDBJ databases">
        <authorList>
            <person name="Afonso C.L."/>
            <person name="Miller P.J."/>
            <person name="Scott M.A."/>
            <person name="Spackman E."/>
            <person name="Goraichik I."/>
            <person name="Dimitrov K.M."/>
            <person name="Suarez D.L."/>
            <person name="Swayne D.E."/>
        </authorList>
    </citation>
    <scope>NUCLEOTIDE SEQUENCE [LARGE SCALE GENOMIC DNA]</scope>
    <source>
        <strain evidence="6 7">DSM 43828</strain>
    </source>
</reference>
<sequence length="390" mass="41639">MTIVALEALTFGLGHMVRAAAKAGERLCLLTGVREIYRHELSQLSLDVIDVDTTDTAACAAVLKEIPDLHGLINSTDTWFVPGAELTAQFGLPGRTVASAQFLRDKLKVRQRLHEHGLSPAPGNTLPAVLKDSAGTSSRNVWLVRTGEELQAALDEAASSDLKGRLFAEPLFAGPVYSAETITWEGQTRLLGVLSRQVTGVREDAAAFPVAFPQEVQAELAWWVSRVLDAVEYEQGFAHIEFVFTVDGPQLVEINPRIGGALVGEALCRTLGVNVYESMIDMALGKAPSLLEHAEATGPAVAFALVYPTEQGILETIDGLDQLAAYPGKPEWYPTKAVGDRIDHLTDQRGCVGIVLTEGPTAELAMHRAMAAAAAVSPSAKSGVPTSEPN</sequence>
<dbReference type="SUPFAM" id="SSF56059">
    <property type="entry name" value="Glutathione synthetase ATP-binding domain-like"/>
    <property type="match status" value="1"/>
</dbReference>
<dbReference type="InterPro" id="IPR052032">
    <property type="entry name" value="ATP-dep_AA_Ligase"/>
</dbReference>
<dbReference type="GO" id="GO:0005524">
    <property type="term" value="F:ATP binding"/>
    <property type="evidence" value="ECO:0007669"/>
    <property type="project" value="UniProtKB-UniRule"/>
</dbReference>
<protein>
    <submittedName>
        <fullName evidence="6">ATP-grasp domain-containing protein</fullName>
    </submittedName>
</protein>
<evidence type="ECO:0000256" key="4">
    <source>
        <dbReference type="PROSITE-ProRule" id="PRU00409"/>
    </source>
</evidence>
<dbReference type="PROSITE" id="PS50975">
    <property type="entry name" value="ATP_GRASP"/>
    <property type="match status" value="1"/>
</dbReference>
<dbReference type="InterPro" id="IPR040570">
    <property type="entry name" value="LAL_C2"/>
</dbReference>
<dbReference type="OrthoDB" id="24041at2"/>
<name>A0A1Y5XXT6_KIBAR</name>
<proteinExistence type="predicted"/>
<dbReference type="EMBL" id="FWXV01000005">
    <property type="protein sequence ID" value="SMD17535.1"/>
    <property type="molecule type" value="Genomic_DNA"/>
</dbReference>
<dbReference type="InterPro" id="IPR011761">
    <property type="entry name" value="ATP-grasp"/>
</dbReference>
<keyword evidence="2 4" id="KW-0547">Nucleotide-binding</keyword>
<accession>A0A1Y5XXT6</accession>
<evidence type="ECO:0000259" key="5">
    <source>
        <dbReference type="PROSITE" id="PS50975"/>
    </source>
</evidence>
<keyword evidence="7" id="KW-1185">Reference proteome</keyword>
<keyword evidence="1" id="KW-0436">Ligase</keyword>
<evidence type="ECO:0000256" key="2">
    <source>
        <dbReference type="ARBA" id="ARBA00022741"/>
    </source>
</evidence>
<keyword evidence="3 4" id="KW-0067">ATP-binding</keyword>
<dbReference type="AlphaFoldDB" id="A0A1Y5XXT6"/>
<dbReference type="GO" id="GO:0016874">
    <property type="term" value="F:ligase activity"/>
    <property type="evidence" value="ECO:0007669"/>
    <property type="project" value="UniProtKB-KW"/>
</dbReference>
<gene>
    <name evidence="6" type="ORF">SAMN05661093_05570</name>
</gene>
<dbReference type="PANTHER" id="PTHR43585">
    <property type="entry name" value="FUMIPYRROLE BIOSYNTHESIS PROTEIN C"/>
    <property type="match status" value="1"/>
</dbReference>
<dbReference type="Proteomes" id="UP000192674">
    <property type="component" value="Unassembled WGS sequence"/>
</dbReference>
<dbReference type="Pfam" id="PF18603">
    <property type="entry name" value="LAL_C2"/>
    <property type="match status" value="1"/>
</dbReference>